<comment type="similarity">
    <text evidence="2">Belongs to the LarC family.</text>
</comment>
<accession>A0A1D8U058</accession>
<dbReference type="KEGG" id="mpro:BJP34_31060"/>
<keyword evidence="2" id="KW-0456">Lyase</keyword>
<dbReference type="RefSeq" id="WP_070395674.1">
    <property type="nucleotide sequence ID" value="NZ_CP017599.1"/>
</dbReference>
<dbReference type="Proteomes" id="UP000177870">
    <property type="component" value="Chromosome"/>
</dbReference>
<protein>
    <recommendedName>
        <fullName evidence="2">Putative nickel insertion protein</fullName>
    </recommendedName>
</protein>
<organism evidence="4 5">
    <name type="scientific">Moorena producens PAL-8-15-08-1</name>
    <dbReference type="NCBI Taxonomy" id="1458985"/>
    <lineage>
        <taxon>Bacteria</taxon>
        <taxon>Bacillati</taxon>
        <taxon>Cyanobacteriota</taxon>
        <taxon>Cyanophyceae</taxon>
        <taxon>Coleofasciculales</taxon>
        <taxon>Coleofasciculaceae</taxon>
        <taxon>Moorena</taxon>
    </lineage>
</organism>
<dbReference type="PANTHER" id="PTHR36566:SF1">
    <property type="entry name" value="PYRIDINIUM-3,5-BISTHIOCARBOXYLIC ACID MONONUCLEOTIDE NICKEL INSERTION PROTEIN"/>
    <property type="match status" value="1"/>
</dbReference>
<dbReference type="STRING" id="1458985.BJP34_31060"/>
<dbReference type="OrthoDB" id="9765625at2"/>
<evidence type="ECO:0000256" key="2">
    <source>
        <dbReference type="HAMAP-Rule" id="MF_01074"/>
    </source>
</evidence>
<evidence type="ECO:0000313" key="5">
    <source>
        <dbReference type="Proteomes" id="UP000177870"/>
    </source>
</evidence>
<dbReference type="EMBL" id="CP017599">
    <property type="protein sequence ID" value="AOX03291.1"/>
    <property type="molecule type" value="Genomic_DNA"/>
</dbReference>
<evidence type="ECO:0000256" key="3">
    <source>
        <dbReference type="SAM" id="MobiDB-lite"/>
    </source>
</evidence>
<keyword evidence="1 2" id="KW-0533">Nickel</keyword>
<dbReference type="Pfam" id="PF01969">
    <property type="entry name" value="Ni_insertion"/>
    <property type="match status" value="1"/>
</dbReference>
<dbReference type="GO" id="GO:0016829">
    <property type="term" value="F:lyase activity"/>
    <property type="evidence" value="ECO:0007669"/>
    <property type="project" value="UniProtKB-UniRule"/>
</dbReference>
<dbReference type="GO" id="GO:0016151">
    <property type="term" value="F:nickel cation binding"/>
    <property type="evidence" value="ECO:0007669"/>
    <property type="project" value="UniProtKB-UniRule"/>
</dbReference>
<feature type="compositionally biased region" description="Basic and acidic residues" evidence="3">
    <location>
        <begin position="80"/>
        <end position="104"/>
    </location>
</feature>
<sequence>MTKLAYLDCPTGIAGDMCLGALVSAGVPWEYLLEKLAALGIEQEYHLRLSQVHHNGQLATKVDVDLPDQDHQHHHHQQEHHHEHGHEHHHEHGHEHHHEHGHEHHHEHRSGITEISTPEQNHHHHPTRHLPDIEKLITAAKLPSRVCQWSLAIFRKLAEAEGAVHGISPDKVHFHEVGATDAIIDIVGTCLGLDWLGIDQIYCSPLPTGGGTVWAAHGRLPVPVPAVLKLWESRQVPVYSNGIERELVTPTGAAIAVTLATSFGSPPAMTIQKIGNGGGSRQLPIPNMLRLWIGESSEAVKLSKSKVKPSNLPPQTLHQSPLSANSSSANSSLETISVLETQIDDLNPQAIGYVFEELFNAGAVDVFTQAIGMKKSRPGILLSVICHPQDLEACQAVLFRETTTLGVRRLTQQRAILPREIQQVQTKYGQISVKVAWSDRSPHKTIMNVHPEYQDCAKLAKDNNCSWLEVHHLALSTWYSQHGAKGAGSRE</sequence>
<proteinExistence type="inferred from homology"/>
<dbReference type="PANTHER" id="PTHR36566">
    <property type="entry name" value="NICKEL INSERTION PROTEIN-RELATED"/>
    <property type="match status" value="1"/>
</dbReference>
<dbReference type="Gene3D" id="3.30.70.1380">
    <property type="entry name" value="Transcriptional regulatory protein pf0864 domain like"/>
    <property type="match status" value="1"/>
</dbReference>
<name>A0A1D8U058_9CYAN</name>
<dbReference type="AlphaFoldDB" id="A0A1D8U058"/>
<feature type="region of interest" description="Disordered" evidence="3">
    <location>
        <begin position="304"/>
        <end position="328"/>
    </location>
</feature>
<dbReference type="HAMAP" id="MF_01074">
    <property type="entry name" value="LarC"/>
    <property type="match status" value="1"/>
</dbReference>
<reference evidence="5" key="1">
    <citation type="submission" date="2016-10" db="EMBL/GenBank/DDBJ databases">
        <title>Comparative genomics uncovers the prolific and rare metabolic potential of the cyanobacterial genus Moorea.</title>
        <authorList>
            <person name="Leao T."/>
            <person name="Castelao G."/>
            <person name="Korobeynikov A."/>
            <person name="Monroe E.A."/>
            <person name="Podell S."/>
            <person name="Glukhov E."/>
            <person name="Allen E."/>
            <person name="Gerwick W.H."/>
            <person name="Gerwick L."/>
        </authorList>
    </citation>
    <scope>NUCLEOTIDE SEQUENCE [LARGE SCALE GENOMIC DNA]</scope>
    <source>
        <strain evidence="5">PAL-8-15-08-1</strain>
    </source>
</reference>
<feature type="region of interest" description="Disordered" evidence="3">
    <location>
        <begin position="69"/>
        <end position="111"/>
    </location>
</feature>
<gene>
    <name evidence="4" type="ORF">BJP34_31060</name>
</gene>
<evidence type="ECO:0000256" key="1">
    <source>
        <dbReference type="ARBA" id="ARBA00022596"/>
    </source>
</evidence>
<dbReference type="NCBIfam" id="TIGR00299">
    <property type="entry name" value="nickel pincer cofactor biosynthesis protein LarC"/>
    <property type="match status" value="1"/>
</dbReference>
<dbReference type="InterPro" id="IPR002822">
    <property type="entry name" value="Ni_insertion"/>
</dbReference>
<evidence type="ECO:0000313" key="4">
    <source>
        <dbReference type="EMBL" id="AOX03291.1"/>
    </source>
</evidence>